<dbReference type="Proteomes" id="UP000695000">
    <property type="component" value="Unplaced"/>
</dbReference>
<dbReference type="RefSeq" id="XP_017780069.1">
    <property type="nucleotide sequence ID" value="XM_017924580.1"/>
</dbReference>
<dbReference type="GeneID" id="108565235"/>
<gene>
    <name evidence="3" type="primary">LOC108565235</name>
</gene>
<feature type="compositionally biased region" description="Basic and acidic residues" evidence="1">
    <location>
        <begin position="116"/>
        <end position="131"/>
    </location>
</feature>
<evidence type="ECO:0000313" key="3">
    <source>
        <dbReference type="RefSeq" id="XP_017780069.1"/>
    </source>
</evidence>
<protein>
    <submittedName>
        <fullName evidence="3">Protein FAM60A isoform X1</fullName>
    </submittedName>
</protein>
<feature type="region of interest" description="Disordered" evidence="1">
    <location>
        <begin position="79"/>
        <end position="134"/>
    </location>
</feature>
<dbReference type="InterPro" id="IPR026065">
    <property type="entry name" value="FAM60A"/>
</dbReference>
<organism evidence="2 3">
    <name type="scientific">Nicrophorus vespilloides</name>
    <name type="common">Boreal carrion beetle</name>
    <dbReference type="NCBI Taxonomy" id="110193"/>
    <lineage>
        <taxon>Eukaryota</taxon>
        <taxon>Metazoa</taxon>
        <taxon>Ecdysozoa</taxon>
        <taxon>Arthropoda</taxon>
        <taxon>Hexapoda</taxon>
        <taxon>Insecta</taxon>
        <taxon>Pterygota</taxon>
        <taxon>Neoptera</taxon>
        <taxon>Endopterygota</taxon>
        <taxon>Coleoptera</taxon>
        <taxon>Polyphaga</taxon>
        <taxon>Staphyliniformia</taxon>
        <taxon>Silphidae</taxon>
        <taxon>Nicrophorinae</taxon>
        <taxon>Nicrophorus</taxon>
    </lineage>
</organism>
<evidence type="ECO:0000313" key="2">
    <source>
        <dbReference type="Proteomes" id="UP000695000"/>
    </source>
</evidence>
<reference evidence="3" key="1">
    <citation type="submission" date="2025-08" db="UniProtKB">
        <authorList>
            <consortium name="RefSeq"/>
        </authorList>
    </citation>
    <scope>IDENTIFICATION</scope>
</reference>
<dbReference type="PANTHER" id="PTHR13422">
    <property type="entry name" value="SIN3-HDAC COMPLEX-ASSOCIATED FACTOR"/>
    <property type="match status" value="1"/>
</dbReference>
<proteinExistence type="predicted"/>
<accession>A0ABM1MZR9</accession>
<keyword evidence="2" id="KW-1185">Reference proteome</keyword>
<feature type="compositionally biased region" description="Low complexity" evidence="1">
    <location>
        <begin position="251"/>
        <end position="269"/>
    </location>
</feature>
<feature type="compositionally biased region" description="Polar residues" evidence="1">
    <location>
        <begin position="146"/>
        <end position="159"/>
    </location>
</feature>
<dbReference type="Pfam" id="PF15396">
    <property type="entry name" value="FAM60A"/>
    <property type="match status" value="1"/>
</dbReference>
<sequence length="314" mass="35401">MFPFHKPKVYRSSTGCCICKAKSSSSRFTDSKKYEEDFNKCFQLPGPRQGEICNACVLLVKRWKKLPAGSERNWKHVVDSRAGPGMKSMTKFKSKHKKQAAEGEAKQQQQKKKKQYEREMSPTLSDDKSDGGQDVEMADVDYLSENVTSGGSSRTNSPGASDCEESVVVVTSSTSRRHKSQAKRRSTTTSEVSEFIDMDYWKKLKICCGIIFEGPNGEMLIDERYWKPCRARLAAQCKLRSPSVESNAATKGSSKGYSDSSSDSGYDDSNQGTDETAAVYKKHEQRSCRWLRWLFKKKKSSIMKTIECAKPFRA</sequence>
<dbReference type="PANTHER" id="PTHR13422:SF12">
    <property type="entry name" value="SIN3-HDAC COMPLEX-ASSOCIATED FACTOR"/>
    <property type="match status" value="1"/>
</dbReference>
<feature type="region of interest" description="Disordered" evidence="1">
    <location>
        <begin position="245"/>
        <end position="273"/>
    </location>
</feature>
<feature type="region of interest" description="Disordered" evidence="1">
    <location>
        <begin position="146"/>
        <end position="189"/>
    </location>
</feature>
<evidence type="ECO:0000256" key="1">
    <source>
        <dbReference type="SAM" id="MobiDB-lite"/>
    </source>
</evidence>
<name>A0ABM1MZR9_NICVS</name>
<feature type="compositionally biased region" description="Basic residues" evidence="1">
    <location>
        <begin position="175"/>
        <end position="186"/>
    </location>
</feature>